<dbReference type="Proteomes" id="UP000241895">
    <property type="component" value="Unassembled WGS sequence"/>
</dbReference>
<dbReference type="RefSeq" id="WP_108133042.1">
    <property type="nucleotide sequence ID" value="NZ_PXNS01000009.1"/>
</dbReference>
<reference evidence="1 2" key="1">
    <citation type="submission" date="2018-03" db="EMBL/GenBank/DDBJ databases">
        <authorList>
            <person name="Zhou J."/>
            <person name="Li X."/>
            <person name="Xue M."/>
            <person name="Yin J."/>
        </authorList>
    </citation>
    <scope>NUCLEOTIDE SEQUENCE [LARGE SCALE GENOMIC DNA]</scope>
    <source>
        <strain evidence="1 2">SYSU ZJ2214</strain>
    </source>
</reference>
<keyword evidence="2" id="KW-1185">Reference proteome</keyword>
<evidence type="ECO:0000313" key="1">
    <source>
        <dbReference type="EMBL" id="PTL93315.1"/>
    </source>
</evidence>
<protein>
    <recommendedName>
        <fullName evidence="3">Peptidase C39 domain-containing protein</fullName>
    </recommendedName>
</protein>
<evidence type="ECO:0000313" key="2">
    <source>
        <dbReference type="Proteomes" id="UP000241895"/>
    </source>
</evidence>
<dbReference type="EMBL" id="PXNS01000009">
    <property type="protein sequence ID" value="PTL93315.1"/>
    <property type="molecule type" value="Genomic_DNA"/>
</dbReference>
<gene>
    <name evidence="1" type="ORF">C6W88_14950</name>
</gene>
<sequence length="137" mass="15482">MKAVVQEEISGCGIATCAVLAGVSYAEARSRAKALGIHAQDQALWSDTAYVRRLATDLGVELGARELPFESWEGLPDLAVLAIKWRRERGRPFWHWVVFRRDEGGESVLDSKKSLKRNVRQDFGRLKPRWFIEASVI</sequence>
<evidence type="ECO:0008006" key="3">
    <source>
        <dbReference type="Google" id="ProtNLM"/>
    </source>
</evidence>
<comment type="caution">
    <text evidence="1">The sequence shown here is derived from an EMBL/GenBank/DDBJ whole genome shotgun (WGS) entry which is preliminary data.</text>
</comment>
<proteinExistence type="predicted"/>
<name>A0ABX5IX62_9GAMM</name>
<accession>A0ABX5IX62</accession>
<organism evidence="1 2">
    <name type="scientific">Halomonas litopenaei</name>
    <dbReference type="NCBI Taxonomy" id="2109328"/>
    <lineage>
        <taxon>Bacteria</taxon>
        <taxon>Pseudomonadati</taxon>
        <taxon>Pseudomonadota</taxon>
        <taxon>Gammaproteobacteria</taxon>
        <taxon>Oceanospirillales</taxon>
        <taxon>Halomonadaceae</taxon>
        <taxon>Halomonas</taxon>
    </lineage>
</organism>